<evidence type="ECO:0000313" key="1">
    <source>
        <dbReference type="EMBL" id="MBX35183.1"/>
    </source>
</evidence>
<proteinExistence type="predicted"/>
<accession>A0A2P2MY82</accession>
<dbReference type="AlphaFoldDB" id="A0A2P2MY82"/>
<protein>
    <submittedName>
        <fullName evidence="1">Uncharacterized protein</fullName>
    </submittedName>
</protein>
<name>A0A2P2MY82_RHIMU</name>
<organism evidence="1">
    <name type="scientific">Rhizophora mucronata</name>
    <name type="common">Asiatic mangrove</name>
    <dbReference type="NCBI Taxonomy" id="61149"/>
    <lineage>
        <taxon>Eukaryota</taxon>
        <taxon>Viridiplantae</taxon>
        <taxon>Streptophyta</taxon>
        <taxon>Embryophyta</taxon>
        <taxon>Tracheophyta</taxon>
        <taxon>Spermatophyta</taxon>
        <taxon>Magnoliopsida</taxon>
        <taxon>eudicotyledons</taxon>
        <taxon>Gunneridae</taxon>
        <taxon>Pentapetalae</taxon>
        <taxon>rosids</taxon>
        <taxon>fabids</taxon>
        <taxon>Malpighiales</taxon>
        <taxon>Rhizophoraceae</taxon>
        <taxon>Rhizophora</taxon>
    </lineage>
</organism>
<sequence>MLSIPVLIYFAFQEYSSKKGIEEVLVMLCCGKFFLYK</sequence>
<reference evidence="1" key="1">
    <citation type="submission" date="2018-02" db="EMBL/GenBank/DDBJ databases">
        <title>Rhizophora mucronata_Transcriptome.</title>
        <authorList>
            <person name="Meera S.P."/>
            <person name="Sreeshan A."/>
            <person name="Augustine A."/>
        </authorList>
    </citation>
    <scope>NUCLEOTIDE SEQUENCE</scope>
    <source>
        <tissue evidence="1">Leaf</tissue>
    </source>
</reference>
<dbReference type="EMBL" id="GGEC01054699">
    <property type="protein sequence ID" value="MBX35183.1"/>
    <property type="molecule type" value="Transcribed_RNA"/>
</dbReference>